<dbReference type="FunFam" id="3.30.160.100:FF:000001">
    <property type="entry name" value="Ribosome hibernation promoting factor"/>
    <property type="match status" value="1"/>
</dbReference>
<feature type="compositionally biased region" description="Basic and acidic residues" evidence="6">
    <location>
        <begin position="105"/>
        <end position="115"/>
    </location>
</feature>
<dbReference type="EMBL" id="BMCG01000002">
    <property type="protein sequence ID" value="GGC02137.1"/>
    <property type="molecule type" value="Genomic_DNA"/>
</dbReference>
<evidence type="ECO:0000256" key="5">
    <source>
        <dbReference type="ARBA" id="ARBA00041319"/>
    </source>
</evidence>
<keyword evidence="8" id="KW-1185">Reference proteome</keyword>
<keyword evidence="1" id="KW-0810">Translation regulation</keyword>
<dbReference type="GO" id="GO:0045900">
    <property type="term" value="P:negative regulation of translational elongation"/>
    <property type="evidence" value="ECO:0007669"/>
    <property type="project" value="TreeGrafter"/>
</dbReference>
<protein>
    <recommendedName>
        <fullName evidence="4">Ribosome hibernation promoting factor</fullName>
    </recommendedName>
    <alternativeName>
        <fullName evidence="5">Hibernation factor HPF</fullName>
    </alternativeName>
</protein>
<name>A0A8J2UPG1_9BURK</name>
<evidence type="ECO:0000313" key="8">
    <source>
        <dbReference type="Proteomes" id="UP000620266"/>
    </source>
</evidence>
<sequence>MGELLMNTLITGHHLELTPAIRAYVESKLERITRHFDKIVEIEVILAVDTLPQKEMRQRAEVNLRLKGDTLHAEESAQDLYAAIDGMIEKLDRQVLKVKGKIKDHRHESGKRLEELPADEETADGS</sequence>
<evidence type="ECO:0000313" key="7">
    <source>
        <dbReference type="EMBL" id="GGC02137.1"/>
    </source>
</evidence>
<dbReference type="GO" id="GO:0043024">
    <property type="term" value="F:ribosomal small subunit binding"/>
    <property type="evidence" value="ECO:0007669"/>
    <property type="project" value="TreeGrafter"/>
</dbReference>
<dbReference type="NCBIfam" id="TIGR00741">
    <property type="entry name" value="yfiA"/>
    <property type="match status" value="1"/>
</dbReference>
<dbReference type="Gene3D" id="3.30.160.100">
    <property type="entry name" value="Ribosome hibernation promotion factor-like"/>
    <property type="match status" value="1"/>
</dbReference>
<evidence type="ECO:0000256" key="2">
    <source>
        <dbReference type="ARBA" id="ARBA00038434"/>
    </source>
</evidence>
<dbReference type="AlphaFoldDB" id="A0A8J2UPG1"/>
<dbReference type="CDD" id="cd00552">
    <property type="entry name" value="RaiA"/>
    <property type="match status" value="1"/>
</dbReference>
<evidence type="ECO:0000256" key="1">
    <source>
        <dbReference type="ARBA" id="ARBA00022845"/>
    </source>
</evidence>
<organism evidence="7 8">
    <name type="scientific">Oxalicibacterium flavum</name>
    <dbReference type="NCBI Taxonomy" id="179467"/>
    <lineage>
        <taxon>Bacteria</taxon>
        <taxon>Pseudomonadati</taxon>
        <taxon>Pseudomonadota</taxon>
        <taxon>Betaproteobacteria</taxon>
        <taxon>Burkholderiales</taxon>
        <taxon>Oxalobacteraceae</taxon>
        <taxon>Oxalicibacterium</taxon>
    </lineage>
</organism>
<dbReference type="SUPFAM" id="SSF69754">
    <property type="entry name" value="Ribosome binding protein Y (YfiA homologue)"/>
    <property type="match status" value="1"/>
</dbReference>
<proteinExistence type="inferred from homology"/>
<dbReference type="InterPro" id="IPR003489">
    <property type="entry name" value="RHF/RaiA"/>
</dbReference>
<dbReference type="InterPro" id="IPR050574">
    <property type="entry name" value="HPF/YfiA_ribosome-assoc"/>
</dbReference>
<evidence type="ECO:0000256" key="6">
    <source>
        <dbReference type="SAM" id="MobiDB-lite"/>
    </source>
</evidence>
<comment type="subunit">
    <text evidence="3">Associates exclusively with 100S ribosomes, which are dimers of 70S ribosomes.</text>
</comment>
<feature type="region of interest" description="Disordered" evidence="6">
    <location>
        <begin position="101"/>
        <end position="126"/>
    </location>
</feature>
<comment type="similarity">
    <text evidence="2">Belongs to the HPF/YfiA ribosome-associated protein family. Short HPF subfamily.</text>
</comment>
<accession>A0A8J2UPG1</accession>
<reference evidence="7" key="2">
    <citation type="submission" date="2020-09" db="EMBL/GenBank/DDBJ databases">
        <authorList>
            <person name="Sun Q."/>
            <person name="Sedlacek I."/>
        </authorList>
    </citation>
    <scope>NUCLEOTIDE SEQUENCE</scope>
    <source>
        <strain evidence="7">CCM 7086</strain>
    </source>
</reference>
<evidence type="ECO:0000256" key="3">
    <source>
        <dbReference type="ARBA" id="ARBA00038695"/>
    </source>
</evidence>
<dbReference type="Pfam" id="PF02482">
    <property type="entry name" value="Ribosomal_S30AE"/>
    <property type="match status" value="1"/>
</dbReference>
<dbReference type="GO" id="GO:0022627">
    <property type="term" value="C:cytosolic small ribosomal subunit"/>
    <property type="evidence" value="ECO:0007669"/>
    <property type="project" value="TreeGrafter"/>
</dbReference>
<comment type="caution">
    <text evidence="7">The sequence shown here is derived from an EMBL/GenBank/DDBJ whole genome shotgun (WGS) entry which is preliminary data.</text>
</comment>
<reference evidence="7" key="1">
    <citation type="journal article" date="2014" name="Int. J. Syst. Evol. Microbiol.">
        <title>Complete genome sequence of Corynebacterium casei LMG S-19264T (=DSM 44701T), isolated from a smear-ripened cheese.</title>
        <authorList>
            <consortium name="US DOE Joint Genome Institute (JGI-PGF)"/>
            <person name="Walter F."/>
            <person name="Albersmeier A."/>
            <person name="Kalinowski J."/>
            <person name="Ruckert C."/>
        </authorList>
    </citation>
    <scope>NUCLEOTIDE SEQUENCE</scope>
    <source>
        <strain evidence="7">CCM 7086</strain>
    </source>
</reference>
<dbReference type="Proteomes" id="UP000620266">
    <property type="component" value="Unassembled WGS sequence"/>
</dbReference>
<dbReference type="PANTHER" id="PTHR33231">
    <property type="entry name" value="30S RIBOSOMAL PROTEIN"/>
    <property type="match status" value="1"/>
</dbReference>
<evidence type="ECO:0000256" key="4">
    <source>
        <dbReference type="ARBA" id="ARBA00041148"/>
    </source>
</evidence>
<feature type="compositionally biased region" description="Acidic residues" evidence="6">
    <location>
        <begin position="116"/>
        <end position="126"/>
    </location>
</feature>
<gene>
    <name evidence="7" type="ORF">GCM10007205_09220</name>
</gene>
<dbReference type="InterPro" id="IPR036567">
    <property type="entry name" value="RHF-like"/>
</dbReference>
<dbReference type="PANTHER" id="PTHR33231:SF1">
    <property type="entry name" value="30S RIBOSOMAL PROTEIN"/>
    <property type="match status" value="1"/>
</dbReference>